<feature type="compositionally biased region" description="Basic residues" evidence="1">
    <location>
        <begin position="28"/>
        <end position="42"/>
    </location>
</feature>
<keyword evidence="3" id="KW-1185">Reference proteome</keyword>
<protein>
    <submittedName>
        <fullName evidence="2">Uncharacterized protein</fullName>
    </submittedName>
</protein>
<reference evidence="2 3" key="1">
    <citation type="submission" date="2019-05" db="EMBL/GenBank/DDBJ databases">
        <title>Another draft genome of Portunus trituberculatus and its Hox gene families provides insights of decapod evolution.</title>
        <authorList>
            <person name="Jeong J.-H."/>
            <person name="Song I."/>
            <person name="Kim S."/>
            <person name="Choi T."/>
            <person name="Kim D."/>
            <person name="Ryu S."/>
            <person name="Kim W."/>
        </authorList>
    </citation>
    <scope>NUCLEOTIDE SEQUENCE [LARGE SCALE GENOMIC DNA]</scope>
    <source>
        <tissue evidence="2">Muscle</tissue>
    </source>
</reference>
<gene>
    <name evidence="2" type="ORF">E2C01_099867</name>
</gene>
<sequence>MAGRRRASLTRHDSGSQTSQPTSDLRRRAFMRRGWRRRSISP</sequence>
<name>A0A5B7K6L5_PORTR</name>
<evidence type="ECO:0000313" key="3">
    <source>
        <dbReference type="Proteomes" id="UP000324222"/>
    </source>
</evidence>
<evidence type="ECO:0000313" key="2">
    <source>
        <dbReference type="EMBL" id="MPD04193.1"/>
    </source>
</evidence>
<proteinExistence type="predicted"/>
<dbReference type="EMBL" id="VSRR010139810">
    <property type="protein sequence ID" value="MPD04193.1"/>
    <property type="molecule type" value="Genomic_DNA"/>
</dbReference>
<organism evidence="2 3">
    <name type="scientific">Portunus trituberculatus</name>
    <name type="common">Swimming crab</name>
    <name type="synonym">Neptunus trituberculatus</name>
    <dbReference type="NCBI Taxonomy" id="210409"/>
    <lineage>
        <taxon>Eukaryota</taxon>
        <taxon>Metazoa</taxon>
        <taxon>Ecdysozoa</taxon>
        <taxon>Arthropoda</taxon>
        <taxon>Crustacea</taxon>
        <taxon>Multicrustacea</taxon>
        <taxon>Malacostraca</taxon>
        <taxon>Eumalacostraca</taxon>
        <taxon>Eucarida</taxon>
        <taxon>Decapoda</taxon>
        <taxon>Pleocyemata</taxon>
        <taxon>Brachyura</taxon>
        <taxon>Eubrachyura</taxon>
        <taxon>Portunoidea</taxon>
        <taxon>Portunidae</taxon>
        <taxon>Portuninae</taxon>
        <taxon>Portunus</taxon>
    </lineage>
</organism>
<comment type="caution">
    <text evidence="2">The sequence shown here is derived from an EMBL/GenBank/DDBJ whole genome shotgun (WGS) entry which is preliminary data.</text>
</comment>
<evidence type="ECO:0000256" key="1">
    <source>
        <dbReference type="SAM" id="MobiDB-lite"/>
    </source>
</evidence>
<dbReference type="AlphaFoldDB" id="A0A5B7K6L5"/>
<accession>A0A5B7K6L5</accession>
<dbReference type="Proteomes" id="UP000324222">
    <property type="component" value="Unassembled WGS sequence"/>
</dbReference>
<feature type="region of interest" description="Disordered" evidence="1">
    <location>
        <begin position="1"/>
        <end position="42"/>
    </location>
</feature>